<protein>
    <recommendedName>
        <fullName evidence="4">Transcriptional activator HlyU</fullName>
    </recommendedName>
</protein>
<dbReference type="RefSeq" id="WP_107844868.1">
    <property type="nucleotide sequence ID" value="NZ_QBKS01000001.1"/>
</dbReference>
<dbReference type="Proteomes" id="UP000243978">
    <property type="component" value="Unassembled WGS sequence"/>
</dbReference>
<dbReference type="EMBL" id="QBKS01000001">
    <property type="protein sequence ID" value="PTX56695.1"/>
    <property type="molecule type" value="Genomic_DNA"/>
</dbReference>
<sequence>MSFLKKLFGGGESRPNRPSAEEYSGFRITPQPVKDGPNYRIGAMIEKEINGETRVHTLIRADTLQSLEAAQEASVSKAKQIIDAQGDRLFD</sequence>
<keyword evidence="3" id="KW-1185">Reference proteome</keyword>
<name>A0A2T6BKX1_9RHOB</name>
<dbReference type="AlphaFoldDB" id="A0A2T6BKX1"/>
<comment type="caution">
    <text evidence="2">The sequence shown here is derived from an EMBL/GenBank/DDBJ whole genome shotgun (WGS) entry which is preliminary data.</text>
</comment>
<evidence type="ECO:0000313" key="2">
    <source>
        <dbReference type="EMBL" id="PTX56695.1"/>
    </source>
</evidence>
<dbReference type="OrthoDB" id="9800971at2"/>
<gene>
    <name evidence="2" type="ORF">C8N43_1357</name>
</gene>
<reference evidence="2 3" key="1">
    <citation type="submission" date="2018-04" db="EMBL/GenBank/DDBJ databases">
        <title>Genomic Encyclopedia of Archaeal and Bacterial Type Strains, Phase II (KMG-II): from individual species to whole genera.</title>
        <authorList>
            <person name="Goeker M."/>
        </authorList>
    </citation>
    <scope>NUCLEOTIDE SEQUENCE [LARGE SCALE GENOMIC DNA]</scope>
    <source>
        <strain evidence="2 3">DSM 100977</strain>
    </source>
</reference>
<accession>A0A2T6BKX1</accession>
<evidence type="ECO:0008006" key="4">
    <source>
        <dbReference type="Google" id="ProtNLM"/>
    </source>
</evidence>
<evidence type="ECO:0000256" key="1">
    <source>
        <dbReference type="SAM" id="MobiDB-lite"/>
    </source>
</evidence>
<dbReference type="InterPro" id="IPR018772">
    <property type="entry name" value="Transcription_activator_HlyU"/>
</dbReference>
<proteinExistence type="predicted"/>
<organism evidence="2 3">
    <name type="scientific">Litoreibacter ponti</name>
    <dbReference type="NCBI Taxonomy" id="1510457"/>
    <lineage>
        <taxon>Bacteria</taxon>
        <taxon>Pseudomonadati</taxon>
        <taxon>Pseudomonadota</taxon>
        <taxon>Alphaproteobacteria</taxon>
        <taxon>Rhodobacterales</taxon>
        <taxon>Roseobacteraceae</taxon>
        <taxon>Litoreibacter</taxon>
    </lineage>
</organism>
<dbReference type="Pfam" id="PF10115">
    <property type="entry name" value="HlyU"/>
    <property type="match status" value="1"/>
</dbReference>
<evidence type="ECO:0000313" key="3">
    <source>
        <dbReference type="Proteomes" id="UP000243978"/>
    </source>
</evidence>
<feature type="region of interest" description="Disordered" evidence="1">
    <location>
        <begin position="1"/>
        <end position="31"/>
    </location>
</feature>